<organism evidence="1 2">
    <name type="scientific">Fowlpox virus</name>
    <name type="common">FPV</name>
    <dbReference type="NCBI Taxonomy" id="10261"/>
    <lineage>
        <taxon>Viruses</taxon>
        <taxon>Varidnaviria</taxon>
        <taxon>Bamfordvirae</taxon>
        <taxon>Nucleocytoviricota</taxon>
        <taxon>Pokkesviricetes</taxon>
        <taxon>Chitovirales</taxon>
        <taxon>Poxviridae</taxon>
        <taxon>Chordopoxvirinae</taxon>
        <taxon>Avipoxvirus</taxon>
        <taxon>Avipoxvirus fowlpox</taxon>
    </lineage>
</organism>
<organismHost>
    <name type="scientific">Vertebrata</name>
    <name type="common">vertebrates</name>
    <dbReference type="NCBI Taxonomy" id="7742"/>
</organismHost>
<protein>
    <submittedName>
        <fullName evidence="1">Uncharacterized protein fp9.213</fullName>
    </submittedName>
</protein>
<sequence>MERVKKCFSNIIFFSKDVDTSMFSPNIVYSGLLDSYNFSFVDALLAVNLSIGIVRRRETLCSKCTNICILNNQVKLLLEFGYRDDKDIIKKGSVSIGLLNMDSRVNITTLFPPCCNFMDAKVLNFNLLFPECDCFFVDVKMNIAEESNFIPRYLFVSLYRIANLNNDI</sequence>
<evidence type="ECO:0000313" key="2">
    <source>
        <dbReference type="Proteomes" id="UP000150838"/>
    </source>
</evidence>
<dbReference type="EMBL" id="AJ581527">
    <property type="protein sequence ID" value="CAE52751.1"/>
    <property type="molecule type" value="Genomic_DNA"/>
</dbReference>
<name>Q70GU6_FOWPV</name>
<accession>Q70GU6</accession>
<reference evidence="1 2" key="1">
    <citation type="journal article" date="2004" name="J. Gen. Virol.">
        <title>Comparison of the genome sequence of FP9, an attenuated, tissue culture-adapted European fowlpox virus, with those of virulent American and European viruses.</title>
        <authorList>
            <person name="Skinner M.A."/>
            <person name="Laidlaw S.M."/>
        </authorList>
    </citation>
    <scope>NUCLEOTIDE SEQUENCE [LARGE SCALE GENOMIC DNA]</scope>
    <source>
        <strain evidence="1">HP1-438 Munich</strain>
    </source>
</reference>
<evidence type="ECO:0000313" key="1">
    <source>
        <dbReference type="EMBL" id="CAE52751.1"/>
    </source>
</evidence>
<dbReference type="Proteomes" id="UP000150838">
    <property type="component" value="Segment"/>
</dbReference>
<proteinExistence type="predicted"/>
<gene>
    <name evidence="1" type="primary">fp9.213</name>
</gene>